<reference evidence="1" key="1">
    <citation type="journal article" date="2020" name="Fungal Divers.">
        <title>Resolving the Mortierellaceae phylogeny through synthesis of multi-gene phylogenetics and phylogenomics.</title>
        <authorList>
            <person name="Vandepol N."/>
            <person name="Liber J."/>
            <person name="Desiro A."/>
            <person name="Na H."/>
            <person name="Kennedy M."/>
            <person name="Barry K."/>
            <person name="Grigoriev I.V."/>
            <person name="Miller A.N."/>
            <person name="O'Donnell K."/>
            <person name="Stajich J.E."/>
            <person name="Bonito G."/>
        </authorList>
    </citation>
    <scope>NUCLEOTIDE SEQUENCE</scope>
    <source>
        <strain evidence="1">MES-2147</strain>
    </source>
</reference>
<sequence length="243" mass="27134">MVFSVISSPRGNLSLQQVLELANIYLENACRTNDPTIALVLCHDTEVSLTYVKKAAKNVEDQTLCERIAATFIGLSRLLDSKGYRDEGLAFYKKSEKWVVHVKDPGQSTPSSYPNSIVLSNNDTLHSTADTSAVGLSSTPANQLKHRRDIVTLAPHIFAENVRPPAVEFKLPEPDERLTNTPQLTFCLSLLKMSYSLDNTSDPTARNWLQAIEKDTDEQERLKVLVTDVTRAFKRDEIKDAKA</sequence>
<dbReference type="AlphaFoldDB" id="A0A9P6JGC2"/>
<organism evidence="1 2">
    <name type="scientific">Modicella reniformis</name>
    <dbReference type="NCBI Taxonomy" id="1440133"/>
    <lineage>
        <taxon>Eukaryota</taxon>
        <taxon>Fungi</taxon>
        <taxon>Fungi incertae sedis</taxon>
        <taxon>Mucoromycota</taxon>
        <taxon>Mortierellomycotina</taxon>
        <taxon>Mortierellomycetes</taxon>
        <taxon>Mortierellales</taxon>
        <taxon>Mortierellaceae</taxon>
        <taxon>Modicella</taxon>
    </lineage>
</organism>
<feature type="non-terminal residue" evidence="1">
    <location>
        <position position="243"/>
    </location>
</feature>
<dbReference type="EMBL" id="JAAAHW010004941">
    <property type="protein sequence ID" value="KAF9970673.1"/>
    <property type="molecule type" value="Genomic_DNA"/>
</dbReference>
<evidence type="ECO:0000313" key="1">
    <source>
        <dbReference type="EMBL" id="KAF9970673.1"/>
    </source>
</evidence>
<gene>
    <name evidence="1" type="ORF">BGZ65_010956</name>
</gene>
<accession>A0A9P6JGC2</accession>
<dbReference type="OrthoDB" id="2448159at2759"/>
<proteinExistence type="predicted"/>
<evidence type="ECO:0000313" key="2">
    <source>
        <dbReference type="Proteomes" id="UP000749646"/>
    </source>
</evidence>
<protein>
    <submittedName>
        <fullName evidence="1">Uncharacterized protein</fullName>
    </submittedName>
</protein>
<name>A0A9P6JGC2_9FUNG</name>
<comment type="caution">
    <text evidence="1">The sequence shown here is derived from an EMBL/GenBank/DDBJ whole genome shotgun (WGS) entry which is preliminary data.</text>
</comment>
<keyword evidence="2" id="KW-1185">Reference proteome</keyword>
<dbReference type="Proteomes" id="UP000749646">
    <property type="component" value="Unassembled WGS sequence"/>
</dbReference>